<feature type="domain" description="Glutamyl-tRNA reductase N-terminal" evidence="5">
    <location>
        <begin position="8"/>
        <end position="149"/>
    </location>
</feature>
<feature type="non-terminal residue" evidence="6">
    <location>
        <position position="167"/>
    </location>
</feature>
<comment type="caution">
    <text evidence="6">The sequence shown here is derived from an EMBL/GenBank/DDBJ whole genome shotgun (WGS) entry which is preliminary data.</text>
</comment>
<dbReference type="PANTHER" id="PTHR43013:SF1">
    <property type="entry name" value="GLUTAMYL-TRNA REDUCTASE"/>
    <property type="match status" value="1"/>
</dbReference>
<dbReference type="FunFam" id="3.30.460.30:FF:000001">
    <property type="entry name" value="Glutamyl-tRNA reductase"/>
    <property type="match status" value="1"/>
</dbReference>
<keyword evidence="1" id="KW-0521">NADP</keyword>
<accession>A0ABD6BA95</accession>
<evidence type="ECO:0000256" key="2">
    <source>
        <dbReference type="ARBA" id="ARBA00023002"/>
    </source>
</evidence>
<dbReference type="EMBL" id="JBHUDH010000221">
    <property type="protein sequence ID" value="MFD1527546.1"/>
    <property type="molecule type" value="Genomic_DNA"/>
</dbReference>
<comment type="pathway">
    <text evidence="4">Porphyrin-containing compound metabolism.</text>
</comment>
<dbReference type="Pfam" id="PF05201">
    <property type="entry name" value="GlutR_N"/>
    <property type="match status" value="1"/>
</dbReference>
<evidence type="ECO:0000256" key="4">
    <source>
        <dbReference type="ARBA" id="ARBA00023444"/>
    </source>
</evidence>
<protein>
    <submittedName>
        <fullName evidence="6">Glutamyl-tRNA reductase</fullName>
    </submittedName>
</protein>
<evidence type="ECO:0000313" key="6">
    <source>
        <dbReference type="EMBL" id="MFD1527546.1"/>
    </source>
</evidence>
<organism evidence="6 7">
    <name type="scientific">Halolamina salina</name>
    <dbReference type="NCBI Taxonomy" id="1220023"/>
    <lineage>
        <taxon>Archaea</taxon>
        <taxon>Methanobacteriati</taxon>
        <taxon>Methanobacteriota</taxon>
        <taxon>Stenosarchaea group</taxon>
        <taxon>Halobacteria</taxon>
        <taxon>Halobacteriales</taxon>
        <taxon>Haloferacaceae</taxon>
    </lineage>
</organism>
<gene>
    <name evidence="6" type="ORF">ACFR9S_14770</name>
</gene>
<dbReference type="Gene3D" id="3.30.460.30">
    <property type="entry name" value="Glutamyl-tRNA reductase, N-terminal domain"/>
    <property type="match status" value="1"/>
</dbReference>
<dbReference type="InterPro" id="IPR015895">
    <property type="entry name" value="4pyrrol_synth_GluRdtase_N"/>
</dbReference>
<reference evidence="6 7" key="1">
    <citation type="journal article" date="2019" name="Int. J. Syst. Evol. Microbiol.">
        <title>The Global Catalogue of Microorganisms (GCM) 10K type strain sequencing project: providing services to taxonomists for standard genome sequencing and annotation.</title>
        <authorList>
            <consortium name="The Broad Institute Genomics Platform"/>
            <consortium name="The Broad Institute Genome Sequencing Center for Infectious Disease"/>
            <person name="Wu L."/>
            <person name="Ma J."/>
        </authorList>
    </citation>
    <scope>NUCLEOTIDE SEQUENCE [LARGE SCALE GENOMIC DNA]</scope>
    <source>
        <strain evidence="6 7">CGMCC 1.12285</strain>
    </source>
</reference>
<dbReference type="GO" id="GO:0016491">
    <property type="term" value="F:oxidoreductase activity"/>
    <property type="evidence" value="ECO:0007669"/>
    <property type="project" value="UniProtKB-KW"/>
</dbReference>
<dbReference type="InterPro" id="IPR036343">
    <property type="entry name" value="GluRdtase_N_sf"/>
</dbReference>
<dbReference type="AlphaFoldDB" id="A0ABD6BA95"/>
<dbReference type="PANTHER" id="PTHR43013">
    <property type="entry name" value="GLUTAMYL-TRNA REDUCTASE"/>
    <property type="match status" value="1"/>
</dbReference>
<evidence type="ECO:0000256" key="1">
    <source>
        <dbReference type="ARBA" id="ARBA00022857"/>
    </source>
</evidence>
<dbReference type="PROSITE" id="PS00747">
    <property type="entry name" value="GLUTR"/>
    <property type="match status" value="1"/>
</dbReference>
<evidence type="ECO:0000256" key="3">
    <source>
        <dbReference type="ARBA" id="ARBA00023244"/>
    </source>
</evidence>
<dbReference type="InterPro" id="IPR018214">
    <property type="entry name" value="GluRdtase_CS"/>
</dbReference>
<keyword evidence="7" id="KW-1185">Reference proteome</keyword>
<dbReference type="Proteomes" id="UP001597111">
    <property type="component" value="Unassembled WGS sequence"/>
</dbReference>
<keyword evidence="3" id="KW-0627">Porphyrin biosynthesis</keyword>
<proteinExistence type="predicted"/>
<sequence length="167" mass="17316">MTGVITGVSVSHALATVEEVESAAPDDESAAAQRLAARPGVTESVVLATCNRAEAYVVTDSAADGEDALSDFAPEVREGAVTRLEHEDAIRHLMRVASGLESLVLGEDQIIGQVKDAIERAREDGTLGPVLEEALLKAVHVGERARTETAINEGTVSMGSAAVELAG</sequence>
<dbReference type="SUPFAM" id="SSF69742">
    <property type="entry name" value="Glutamyl tRNA-reductase catalytic, N-terminal domain"/>
    <property type="match status" value="1"/>
</dbReference>
<keyword evidence="2" id="KW-0560">Oxidoreductase</keyword>
<name>A0ABD6BA95_9EURY</name>
<evidence type="ECO:0000313" key="7">
    <source>
        <dbReference type="Proteomes" id="UP001597111"/>
    </source>
</evidence>
<evidence type="ECO:0000259" key="5">
    <source>
        <dbReference type="Pfam" id="PF05201"/>
    </source>
</evidence>
<dbReference type="GO" id="GO:0006779">
    <property type="term" value="P:porphyrin-containing compound biosynthetic process"/>
    <property type="evidence" value="ECO:0007669"/>
    <property type="project" value="UniProtKB-KW"/>
</dbReference>